<evidence type="ECO:0000313" key="2">
    <source>
        <dbReference type="Proteomes" id="UP000186919"/>
    </source>
</evidence>
<gene>
    <name evidence="1" type="ORF">AWB85_06755</name>
</gene>
<sequence length="96" mass="9952">MSTTVIRAIGELTPPPPEPIAVQIVEVQASRIDLRAGNQTIGVATLFSGGPSWVVAPNIPGVPSHPAFIVTSKSEAIDALTQVGHIYVAAKTGELK</sequence>
<evidence type="ECO:0000313" key="1">
    <source>
        <dbReference type="EMBL" id="OAT70963.1"/>
    </source>
</evidence>
<comment type="caution">
    <text evidence="1">The sequence shown here is derived from an EMBL/GenBank/DDBJ whole genome shotgun (WGS) entry which is preliminary data.</text>
</comment>
<reference evidence="1 2" key="1">
    <citation type="submission" date="2016-01" db="EMBL/GenBank/DDBJ databases">
        <title>Mycobacterium immunogenum strain CD11_6 genome sequencing and assembly.</title>
        <authorList>
            <person name="Kaur G."/>
            <person name="Nair G.R."/>
            <person name="Mayilraj S."/>
        </authorList>
    </citation>
    <scope>NUCLEOTIDE SEQUENCE [LARGE SCALE GENOMIC DNA]</scope>
    <source>
        <strain evidence="1 2">CD11-6</strain>
    </source>
</reference>
<dbReference type="RefSeq" id="WP_064628097.1">
    <property type="nucleotide sequence ID" value="NZ_LQYE01000001.1"/>
</dbReference>
<proteinExistence type="predicted"/>
<protein>
    <submittedName>
        <fullName evidence="1">Uncharacterized protein</fullName>
    </submittedName>
</protein>
<accession>A0A179VIT1</accession>
<dbReference type="AlphaFoldDB" id="A0A179VIT1"/>
<dbReference type="EMBL" id="LQYE01000001">
    <property type="protein sequence ID" value="OAT70963.1"/>
    <property type="molecule type" value="Genomic_DNA"/>
</dbReference>
<dbReference type="Proteomes" id="UP000186919">
    <property type="component" value="Unassembled WGS sequence"/>
</dbReference>
<organism evidence="1 2">
    <name type="scientific">Mycobacteroides immunogenum</name>
    <dbReference type="NCBI Taxonomy" id="83262"/>
    <lineage>
        <taxon>Bacteria</taxon>
        <taxon>Bacillati</taxon>
        <taxon>Actinomycetota</taxon>
        <taxon>Actinomycetes</taxon>
        <taxon>Mycobacteriales</taxon>
        <taxon>Mycobacteriaceae</taxon>
        <taxon>Mycobacteroides</taxon>
    </lineage>
</organism>
<name>A0A179VIT1_9MYCO</name>